<dbReference type="InterPro" id="IPR006638">
    <property type="entry name" value="Elp3/MiaA/NifB-like_rSAM"/>
</dbReference>
<dbReference type="Pfam" id="PF19288">
    <property type="entry name" value="CofH_C"/>
    <property type="match status" value="1"/>
</dbReference>
<keyword evidence="2 6" id="KW-0949">S-adenosyl-L-methionine</keyword>
<dbReference type="GO" id="GO:0009234">
    <property type="term" value="P:menaquinone biosynthetic process"/>
    <property type="evidence" value="ECO:0007669"/>
    <property type="project" value="InterPro"/>
</dbReference>
<evidence type="ECO:0000256" key="3">
    <source>
        <dbReference type="ARBA" id="ARBA00022723"/>
    </source>
</evidence>
<protein>
    <submittedName>
        <fullName evidence="9">Aminodeoxyfutalosine synthase</fullName>
    </submittedName>
</protein>
<dbReference type="GO" id="GO:0044689">
    <property type="term" value="F:7,8-didemethyl-8-hydroxy-5-deazariboflavin synthase activity"/>
    <property type="evidence" value="ECO:0007669"/>
    <property type="project" value="TreeGrafter"/>
</dbReference>
<feature type="binding site" evidence="6">
    <location>
        <position position="73"/>
    </location>
    <ligand>
        <name>[4Fe-4S] cluster</name>
        <dbReference type="ChEBI" id="CHEBI:49883"/>
        <note>4Fe-4S-S-AdoMet</note>
    </ligand>
</feature>
<reference evidence="9" key="1">
    <citation type="submission" date="2022-03" db="EMBL/GenBank/DDBJ databases">
        <title>Complete genome sequence of Caldinitratiruptor microaerophilus.</title>
        <authorList>
            <person name="Mukaiyama R."/>
            <person name="Nishiyama T."/>
            <person name="Ueda K."/>
        </authorList>
    </citation>
    <scope>NUCLEOTIDE SEQUENCE</scope>
    <source>
        <strain evidence="9">JCM 16183</strain>
    </source>
</reference>
<gene>
    <name evidence="9" type="primary">mqnE_2</name>
    <name evidence="9" type="ORF">caldi_20340</name>
</gene>
<feature type="binding site" evidence="7">
    <location>
        <position position="187"/>
    </location>
    <ligand>
        <name>S-adenosyl-L-methionine</name>
        <dbReference type="ChEBI" id="CHEBI:59789"/>
    </ligand>
</feature>
<evidence type="ECO:0000256" key="4">
    <source>
        <dbReference type="ARBA" id="ARBA00023004"/>
    </source>
</evidence>
<evidence type="ECO:0000256" key="2">
    <source>
        <dbReference type="ARBA" id="ARBA00022691"/>
    </source>
</evidence>
<sequence length="370" mass="41801">MAPVIEALLPRDLYDIYEKVQAGERLSGADGVRILTHPNLAAIGMLADLARHVRVGDHVYYNNAGYINYSNVCVLHNVCKFCAFGKTRDDPDAYTFQIEEMVTKARAWASAGITEIHMVGGLHPDLPFEYYTGFLSAIKRALPHVHLKAFTAVEIDFFARKFKLSLDEVLDRLQAAGHGSITGGGAEQMHPEVHDVICKGKMSAERYLEVHRLAHRRGIRSNATMLYGTVEEPRHVVYHLERLRELQDETGGFQCFVPLAFHPTNTELAHLPGPTGWYDLRIMATSRLLLDNFRYIKAYWVMMSPRMAQVSLRWGANDVDGTIREERIYHLAGSTSPLEQSERELVDLIRGAGLIPAERDPYYRILKIPA</sequence>
<dbReference type="Proteomes" id="UP001163687">
    <property type="component" value="Chromosome"/>
</dbReference>
<dbReference type="GO" id="GO:0051539">
    <property type="term" value="F:4 iron, 4 sulfur cluster binding"/>
    <property type="evidence" value="ECO:0007669"/>
    <property type="project" value="UniProtKB-KW"/>
</dbReference>
<dbReference type="SFLD" id="SFLDF00343">
    <property type="entry name" value="aminofutalosine_synthase_(mqnE"/>
    <property type="match status" value="1"/>
</dbReference>
<keyword evidence="10" id="KW-1185">Reference proteome</keyword>
<dbReference type="SUPFAM" id="SSF102114">
    <property type="entry name" value="Radical SAM enzymes"/>
    <property type="match status" value="1"/>
</dbReference>
<dbReference type="SFLD" id="SFLDG01389">
    <property type="entry name" value="menaquinone_synthsis_involved"/>
    <property type="match status" value="1"/>
</dbReference>
<dbReference type="InterPro" id="IPR013785">
    <property type="entry name" value="Aldolase_TIM"/>
</dbReference>
<dbReference type="PROSITE" id="PS51918">
    <property type="entry name" value="RADICAL_SAM"/>
    <property type="match status" value="1"/>
</dbReference>
<dbReference type="InterPro" id="IPR045567">
    <property type="entry name" value="CofH/MnqC-like_C"/>
</dbReference>
<evidence type="ECO:0000256" key="1">
    <source>
        <dbReference type="ARBA" id="ARBA00022485"/>
    </source>
</evidence>
<name>A0AA35CKF1_9FIRM</name>
<dbReference type="InterPro" id="IPR034405">
    <property type="entry name" value="F420"/>
</dbReference>
<dbReference type="CDD" id="cd01335">
    <property type="entry name" value="Radical_SAM"/>
    <property type="match status" value="1"/>
</dbReference>
<dbReference type="PANTHER" id="PTHR43076">
    <property type="entry name" value="FO SYNTHASE (COFH)"/>
    <property type="match status" value="1"/>
</dbReference>
<organism evidence="9 10">
    <name type="scientific">Caldinitratiruptor microaerophilus</name>
    <dbReference type="NCBI Taxonomy" id="671077"/>
    <lineage>
        <taxon>Bacteria</taxon>
        <taxon>Bacillati</taxon>
        <taxon>Bacillota</taxon>
        <taxon>Clostridia</taxon>
        <taxon>Eubacteriales</taxon>
        <taxon>Symbiobacteriaceae</taxon>
        <taxon>Caldinitratiruptor</taxon>
    </lineage>
</organism>
<dbReference type="SFLD" id="SFLDS00029">
    <property type="entry name" value="Radical_SAM"/>
    <property type="match status" value="1"/>
</dbReference>
<feature type="domain" description="Radical SAM core" evidence="8">
    <location>
        <begin position="59"/>
        <end position="299"/>
    </location>
</feature>
<dbReference type="NCBIfam" id="TIGR03700">
    <property type="entry name" value="mena_SCO4494"/>
    <property type="match status" value="1"/>
</dbReference>
<dbReference type="KEGG" id="cmic:caldi_20340"/>
<dbReference type="PIRSF" id="PIRSF004762">
    <property type="entry name" value="CHP00423"/>
    <property type="match status" value="1"/>
</dbReference>
<dbReference type="InterPro" id="IPR022432">
    <property type="entry name" value="MqnE"/>
</dbReference>
<evidence type="ECO:0000313" key="9">
    <source>
        <dbReference type="EMBL" id="BDG60944.1"/>
    </source>
</evidence>
<dbReference type="Gene3D" id="3.20.20.70">
    <property type="entry name" value="Aldolase class I"/>
    <property type="match status" value="1"/>
</dbReference>
<dbReference type="GO" id="GO:0016765">
    <property type="term" value="F:transferase activity, transferring alkyl or aryl (other than methyl) groups"/>
    <property type="evidence" value="ECO:0007669"/>
    <property type="project" value="InterPro"/>
</dbReference>
<keyword evidence="3" id="KW-0479">Metal-binding</keyword>
<evidence type="ECO:0000256" key="7">
    <source>
        <dbReference type="PIRSR" id="PIRSR004762-2"/>
    </source>
</evidence>
<dbReference type="InterPro" id="IPR020050">
    <property type="entry name" value="FO_synthase_su2"/>
</dbReference>
<dbReference type="InterPro" id="IPR007197">
    <property type="entry name" value="rSAM"/>
</dbReference>
<keyword evidence="5 6" id="KW-0411">Iron-sulfur</keyword>
<evidence type="ECO:0000256" key="6">
    <source>
        <dbReference type="PIRSR" id="PIRSR004762-1"/>
    </source>
</evidence>
<evidence type="ECO:0000259" key="8">
    <source>
        <dbReference type="PROSITE" id="PS51918"/>
    </source>
</evidence>
<evidence type="ECO:0000256" key="5">
    <source>
        <dbReference type="ARBA" id="ARBA00023014"/>
    </source>
</evidence>
<keyword evidence="4 6" id="KW-0408">Iron</keyword>
<dbReference type="Pfam" id="PF04055">
    <property type="entry name" value="Radical_SAM"/>
    <property type="match status" value="1"/>
</dbReference>
<dbReference type="NCBIfam" id="TIGR00423">
    <property type="entry name" value="CofH family radical SAM protein"/>
    <property type="match status" value="1"/>
</dbReference>
<dbReference type="EMBL" id="AP025628">
    <property type="protein sequence ID" value="BDG60944.1"/>
    <property type="molecule type" value="Genomic_DNA"/>
</dbReference>
<dbReference type="SFLD" id="SFLDG01064">
    <property type="entry name" value="F420__menaquinone_cofactor_bio"/>
    <property type="match status" value="1"/>
</dbReference>
<dbReference type="PANTHER" id="PTHR43076:SF7">
    <property type="entry name" value="AMINODEOXYFUTALOSINE SYNTHASE"/>
    <property type="match status" value="1"/>
</dbReference>
<feature type="binding site" evidence="7">
    <location>
        <position position="81"/>
    </location>
    <ligand>
        <name>S-adenosyl-L-methionine</name>
        <dbReference type="ChEBI" id="CHEBI:59789"/>
    </ligand>
</feature>
<dbReference type="GO" id="GO:0046872">
    <property type="term" value="F:metal ion binding"/>
    <property type="evidence" value="ECO:0007669"/>
    <property type="project" value="UniProtKB-KW"/>
</dbReference>
<evidence type="ECO:0000313" key="10">
    <source>
        <dbReference type="Proteomes" id="UP001163687"/>
    </source>
</evidence>
<feature type="binding site" evidence="6">
    <location>
        <position position="79"/>
    </location>
    <ligand>
        <name>[4Fe-4S] cluster</name>
        <dbReference type="ChEBI" id="CHEBI:49883"/>
        <note>4Fe-4S-S-AdoMet</note>
    </ligand>
</feature>
<dbReference type="AlphaFoldDB" id="A0AA35CKF1"/>
<accession>A0AA35CKF1</accession>
<proteinExistence type="predicted"/>
<dbReference type="SMART" id="SM00729">
    <property type="entry name" value="Elp3"/>
    <property type="match status" value="1"/>
</dbReference>
<keyword evidence="1 6" id="KW-0004">4Fe-4S</keyword>
<feature type="binding site" evidence="6">
    <location>
        <position position="82"/>
    </location>
    <ligand>
        <name>[4Fe-4S] cluster</name>
        <dbReference type="ChEBI" id="CHEBI:49883"/>
        <note>4Fe-4S-S-AdoMet</note>
    </ligand>
</feature>
<dbReference type="InterPro" id="IPR058240">
    <property type="entry name" value="rSAM_sf"/>
</dbReference>
<comment type="cofactor">
    <cofactor evidence="6">
        <name>[4Fe-4S] cluster</name>
        <dbReference type="ChEBI" id="CHEBI:49883"/>
    </cofactor>
    <text evidence="6">Binds 1 [4Fe-4S] cluster. The cluster is coordinated with 3 cysteines and an exchangeable S-adenosyl-L-methionine.</text>
</comment>